<name>J9E6F4_WUCBA</name>
<evidence type="ECO:0000313" key="3">
    <source>
        <dbReference type="Proteomes" id="UP000004810"/>
    </source>
</evidence>
<protein>
    <submittedName>
        <fullName evidence="2">Uncharacterized protein</fullName>
    </submittedName>
</protein>
<proteinExistence type="predicted"/>
<dbReference type="AlphaFoldDB" id="J9E6F4"/>
<sequence>MINPEAECTINDLPIHEMIVKSEGTFKQLAATHESDSKSGVDSVTNRPENFLENPETLFWLIVCLCCFIAAVILQSIIGGGGGRKSHR</sequence>
<dbReference type="EMBL" id="ADBV01007239">
    <property type="protein sequence ID" value="EJW77886.1"/>
    <property type="molecule type" value="Genomic_DNA"/>
</dbReference>
<organism evidence="2 3">
    <name type="scientific">Wuchereria bancrofti</name>
    <dbReference type="NCBI Taxonomy" id="6293"/>
    <lineage>
        <taxon>Eukaryota</taxon>
        <taxon>Metazoa</taxon>
        <taxon>Ecdysozoa</taxon>
        <taxon>Nematoda</taxon>
        <taxon>Chromadorea</taxon>
        <taxon>Rhabditida</taxon>
        <taxon>Spirurina</taxon>
        <taxon>Spiruromorpha</taxon>
        <taxon>Filarioidea</taxon>
        <taxon>Onchocercidae</taxon>
        <taxon>Wuchereria</taxon>
    </lineage>
</organism>
<keyword evidence="1" id="KW-1133">Transmembrane helix</keyword>
<reference evidence="3" key="1">
    <citation type="submission" date="2012-08" db="EMBL/GenBank/DDBJ databases">
        <title>The Genome Sequence of Wuchereria bancrofti.</title>
        <authorList>
            <person name="Nutman T.B."/>
            <person name="Fink D.L."/>
            <person name="Russ C."/>
            <person name="Young S."/>
            <person name="Zeng Q."/>
            <person name="Koehrsen M."/>
            <person name="Alvarado L."/>
            <person name="Berlin A."/>
            <person name="Chapman S.B."/>
            <person name="Chen Z."/>
            <person name="Freedman E."/>
            <person name="Gellesch M."/>
            <person name="Goldberg J."/>
            <person name="Griggs A."/>
            <person name="Gujja S."/>
            <person name="Heilman E.R."/>
            <person name="Heiman D."/>
            <person name="Hepburn T."/>
            <person name="Howarth C."/>
            <person name="Jen D."/>
            <person name="Larson L."/>
            <person name="Lewis B."/>
            <person name="Mehta T."/>
            <person name="Park D."/>
            <person name="Pearson M."/>
            <person name="Roberts A."/>
            <person name="Saif S."/>
            <person name="Shea T."/>
            <person name="Shenoy N."/>
            <person name="Sisk P."/>
            <person name="Stolte C."/>
            <person name="Sykes S."/>
            <person name="Walk T."/>
            <person name="White J."/>
            <person name="Yandava C."/>
            <person name="Haas B."/>
            <person name="Henn M.R."/>
            <person name="Nusbaum C."/>
            <person name="Birren B."/>
        </authorList>
    </citation>
    <scope>NUCLEOTIDE SEQUENCE [LARGE SCALE GENOMIC DNA]</scope>
    <source>
        <strain evidence="3">NA</strain>
    </source>
</reference>
<keyword evidence="1" id="KW-0472">Membrane</keyword>
<comment type="caution">
    <text evidence="2">The sequence shown here is derived from an EMBL/GenBank/DDBJ whole genome shotgun (WGS) entry which is preliminary data.</text>
</comment>
<dbReference type="Proteomes" id="UP000004810">
    <property type="component" value="Unassembled WGS sequence"/>
</dbReference>
<keyword evidence="1" id="KW-0812">Transmembrane</keyword>
<gene>
    <name evidence="2" type="ORF">WUBG_11206</name>
</gene>
<evidence type="ECO:0000256" key="1">
    <source>
        <dbReference type="SAM" id="Phobius"/>
    </source>
</evidence>
<accession>J9E6F4</accession>
<evidence type="ECO:0000313" key="2">
    <source>
        <dbReference type="EMBL" id="EJW77886.1"/>
    </source>
</evidence>
<feature type="transmembrane region" description="Helical" evidence="1">
    <location>
        <begin position="58"/>
        <end position="78"/>
    </location>
</feature>